<feature type="signal peptide" evidence="1">
    <location>
        <begin position="1"/>
        <end position="20"/>
    </location>
</feature>
<name>A0AAV4QVE0_CAEEX</name>
<sequence>MKCTASSLFVLLHHWLSCRSLLPNRLLWLERKHLAMYKSRDLVHQDDPASMEYIDCQSRILWIASTHLSSSSKKPCIPHRIIAKYLLSQYILTPYNTIRLALAYVRETERAATCHQSQYEALKEGFVNFLTTLDLFTTESALMVSLVYGNEWKLAAQEYYQ</sequence>
<dbReference type="Proteomes" id="UP001054945">
    <property type="component" value="Unassembled WGS sequence"/>
</dbReference>
<organism evidence="2 3">
    <name type="scientific">Caerostris extrusa</name>
    <name type="common">Bark spider</name>
    <name type="synonym">Caerostris bankana</name>
    <dbReference type="NCBI Taxonomy" id="172846"/>
    <lineage>
        <taxon>Eukaryota</taxon>
        <taxon>Metazoa</taxon>
        <taxon>Ecdysozoa</taxon>
        <taxon>Arthropoda</taxon>
        <taxon>Chelicerata</taxon>
        <taxon>Arachnida</taxon>
        <taxon>Araneae</taxon>
        <taxon>Araneomorphae</taxon>
        <taxon>Entelegynae</taxon>
        <taxon>Araneoidea</taxon>
        <taxon>Araneidae</taxon>
        <taxon>Caerostris</taxon>
    </lineage>
</organism>
<reference evidence="2 3" key="1">
    <citation type="submission" date="2021-06" db="EMBL/GenBank/DDBJ databases">
        <title>Caerostris extrusa draft genome.</title>
        <authorList>
            <person name="Kono N."/>
            <person name="Arakawa K."/>
        </authorList>
    </citation>
    <scope>NUCLEOTIDE SEQUENCE [LARGE SCALE GENOMIC DNA]</scope>
</reference>
<dbReference type="AlphaFoldDB" id="A0AAV4QVE0"/>
<gene>
    <name evidence="2" type="ORF">CEXT_814351</name>
</gene>
<protein>
    <submittedName>
        <fullName evidence="2">Uncharacterized protein</fullName>
    </submittedName>
</protein>
<evidence type="ECO:0000256" key="1">
    <source>
        <dbReference type="SAM" id="SignalP"/>
    </source>
</evidence>
<dbReference type="EMBL" id="BPLR01006939">
    <property type="protein sequence ID" value="GIY13440.1"/>
    <property type="molecule type" value="Genomic_DNA"/>
</dbReference>
<keyword evidence="1" id="KW-0732">Signal</keyword>
<evidence type="ECO:0000313" key="3">
    <source>
        <dbReference type="Proteomes" id="UP001054945"/>
    </source>
</evidence>
<comment type="caution">
    <text evidence="2">The sequence shown here is derived from an EMBL/GenBank/DDBJ whole genome shotgun (WGS) entry which is preliminary data.</text>
</comment>
<keyword evidence="3" id="KW-1185">Reference proteome</keyword>
<proteinExistence type="predicted"/>
<feature type="chain" id="PRO_5043338157" evidence="1">
    <location>
        <begin position="21"/>
        <end position="161"/>
    </location>
</feature>
<accession>A0AAV4QVE0</accession>
<evidence type="ECO:0000313" key="2">
    <source>
        <dbReference type="EMBL" id="GIY13440.1"/>
    </source>
</evidence>